<evidence type="ECO:0000256" key="4">
    <source>
        <dbReference type="ARBA" id="ARBA00022723"/>
    </source>
</evidence>
<feature type="compositionally biased region" description="Acidic residues" evidence="6">
    <location>
        <begin position="384"/>
        <end position="397"/>
    </location>
</feature>
<gene>
    <name evidence="9" type="ORF">g.21100</name>
</gene>
<protein>
    <submittedName>
        <fullName evidence="9">Uncharacterized protein</fullName>
    </submittedName>
</protein>
<dbReference type="PANTHER" id="PTHR12271:SF66">
    <property type="entry name" value="TERMINAL URIDYLYLTRANSFERASE TAILOR"/>
    <property type="match status" value="1"/>
</dbReference>
<accession>A0A1B6M0H3</accession>
<dbReference type="InterPro" id="IPR054708">
    <property type="entry name" value="MTPAP-like_central"/>
</dbReference>
<dbReference type="GO" id="GO:0008270">
    <property type="term" value="F:zinc ion binding"/>
    <property type="evidence" value="ECO:0007669"/>
    <property type="project" value="InterPro"/>
</dbReference>
<evidence type="ECO:0000256" key="2">
    <source>
        <dbReference type="ARBA" id="ARBA00001946"/>
    </source>
</evidence>
<feature type="compositionally biased region" description="Basic and acidic residues" evidence="6">
    <location>
        <begin position="363"/>
        <end position="374"/>
    </location>
</feature>
<comment type="cofactor">
    <cofactor evidence="2">
        <name>Mg(2+)</name>
        <dbReference type="ChEBI" id="CHEBI:18420"/>
    </cofactor>
</comment>
<dbReference type="CDD" id="cd05402">
    <property type="entry name" value="NT_PAP_TUTase"/>
    <property type="match status" value="1"/>
</dbReference>
<dbReference type="AlphaFoldDB" id="A0A1B6M0H3"/>
<organism evidence="9">
    <name type="scientific">Graphocephala atropunctata</name>
    <dbReference type="NCBI Taxonomy" id="36148"/>
    <lineage>
        <taxon>Eukaryota</taxon>
        <taxon>Metazoa</taxon>
        <taxon>Ecdysozoa</taxon>
        <taxon>Arthropoda</taxon>
        <taxon>Hexapoda</taxon>
        <taxon>Insecta</taxon>
        <taxon>Pterygota</taxon>
        <taxon>Neoptera</taxon>
        <taxon>Paraneoptera</taxon>
        <taxon>Hemiptera</taxon>
        <taxon>Auchenorrhyncha</taxon>
        <taxon>Membracoidea</taxon>
        <taxon>Cicadellidae</taxon>
        <taxon>Cicadellinae</taxon>
        <taxon>Cicadellini</taxon>
        <taxon>Graphocephala</taxon>
    </lineage>
</organism>
<dbReference type="SUPFAM" id="SSF57756">
    <property type="entry name" value="Retrovirus zinc finger-like domains"/>
    <property type="match status" value="1"/>
</dbReference>
<dbReference type="InterPro" id="IPR002058">
    <property type="entry name" value="PAP_assoc"/>
</dbReference>
<dbReference type="GO" id="GO:0050265">
    <property type="term" value="F:RNA uridylyltransferase activity"/>
    <property type="evidence" value="ECO:0007669"/>
    <property type="project" value="TreeGrafter"/>
</dbReference>
<dbReference type="SUPFAM" id="SSF81301">
    <property type="entry name" value="Nucleotidyltransferase"/>
    <property type="match status" value="1"/>
</dbReference>
<evidence type="ECO:0000256" key="5">
    <source>
        <dbReference type="ARBA" id="ARBA00022842"/>
    </source>
</evidence>
<dbReference type="GO" id="GO:0003676">
    <property type="term" value="F:nucleic acid binding"/>
    <property type="evidence" value="ECO:0007669"/>
    <property type="project" value="InterPro"/>
</dbReference>
<dbReference type="SUPFAM" id="SSF81631">
    <property type="entry name" value="PAP/OAS1 substrate-binding domain"/>
    <property type="match status" value="1"/>
</dbReference>
<feature type="region of interest" description="Disordered" evidence="6">
    <location>
        <begin position="349"/>
        <end position="441"/>
    </location>
</feature>
<sequence>KWRQNDEDIKMREDICKDLQDFITAIHPTATLELFGSTKNGFGLKGSDMDICLTFANNKTGDGLDTRGFIDVLYKLLKTFKGVQDLLPIATAKVPIVKFSHRATKLDGDISLYNVLAMENSKLLSTYAQIDERARILGYMMKRFSKVCRIGDASKGSLSSYAYTLLVIYYLQQCQPPVLPVLQELTESGGPPPKHIVEGCNAYFFRDLAKLDQVWPDRVQNTQSPGELWLNLLIFYTEQFDMINNVICIRCSHTVTKFEKLWISKGIAIEDPFDLSHNLGSALTRKMSLYIIKAFRKGRNHFGHPMNPNSPARDIEVYYLNVKDLTDGEPPNDRGCRICKSIGHKEKECPEKKKKGWSRQNKKKESSPKKETPIRKPPIKNRSDDDEDDYDDDDGDSNSDKGSSDQEDAWHEHPGREGDRKSETVLQKRVPSSDANGQVQIHIPDQLLKRSHAEVDLRGQVPPGFLAQETKTTVPQFAQFTAHSSHKTPLTSNSPQKCRGTNSMKPTKFIKTQSPDAPFVSQPPLSNDNQMHIPTIVFNNSKLNTESTLKTLNPVRYPFPPPGQELVRPPPGFIPMAQNGLRFPNTVSVPVPFHHEQKPIVQNSWNFESPTFCTTAMTSPKIKFMCGVPMYASPPPPISPGMASPRPPVGPAFNNLRFTGMLRPTEQLIWGQSSSPPSQPPTFRPNISERVYSDAGSNIPDSAYCNCGPVQSLDASIAKIHLNSSTANISSLVDVAQQELQTDKDFPKKEGEITHNKAVNHNFPVSSNDVINST</sequence>
<feature type="compositionally biased region" description="Basic and acidic residues" evidence="6">
    <location>
        <begin position="398"/>
        <end position="423"/>
    </location>
</feature>
<keyword evidence="3" id="KW-0808">Transferase</keyword>
<proteinExistence type="predicted"/>
<evidence type="ECO:0000256" key="1">
    <source>
        <dbReference type="ARBA" id="ARBA00001936"/>
    </source>
</evidence>
<feature type="non-terminal residue" evidence="9">
    <location>
        <position position="1"/>
    </location>
</feature>
<evidence type="ECO:0000313" key="9">
    <source>
        <dbReference type="EMBL" id="JAT29415.1"/>
    </source>
</evidence>
<keyword evidence="5" id="KW-0460">Magnesium</keyword>
<dbReference type="PANTHER" id="PTHR12271">
    <property type="entry name" value="POLY A POLYMERASE CID PAP -RELATED"/>
    <property type="match status" value="1"/>
</dbReference>
<feature type="region of interest" description="Disordered" evidence="6">
    <location>
        <begin position="482"/>
        <end position="501"/>
    </location>
</feature>
<dbReference type="GO" id="GO:1990817">
    <property type="term" value="F:poly(A) RNA polymerase activity"/>
    <property type="evidence" value="ECO:0007669"/>
    <property type="project" value="UniProtKB-ARBA"/>
</dbReference>
<dbReference type="InterPro" id="IPR036875">
    <property type="entry name" value="Znf_CCHC_sf"/>
</dbReference>
<keyword evidence="4" id="KW-0479">Metal-binding</keyword>
<evidence type="ECO:0000259" key="7">
    <source>
        <dbReference type="Pfam" id="PF03828"/>
    </source>
</evidence>
<feature type="domain" description="PAP-associated" evidence="7">
    <location>
        <begin position="226"/>
        <end position="277"/>
    </location>
</feature>
<feature type="domain" description="Poly(A) RNA polymerase mitochondrial-like central palm" evidence="8">
    <location>
        <begin position="3"/>
        <end position="129"/>
    </location>
</feature>
<dbReference type="EMBL" id="GEBQ01010562">
    <property type="protein sequence ID" value="JAT29415.1"/>
    <property type="molecule type" value="Transcribed_RNA"/>
</dbReference>
<reference evidence="9" key="1">
    <citation type="submission" date="2015-11" db="EMBL/GenBank/DDBJ databases">
        <title>De novo transcriptome assembly of four potential Pierce s Disease insect vectors from Arizona vineyards.</title>
        <authorList>
            <person name="Tassone E.E."/>
        </authorList>
    </citation>
    <scope>NUCLEOTIDE SEQUENCE</scope>
</reference>
<evidence type="ECO:0000259" key="8">
    <source>
        <dbReference type="Pfam" id="PF22600"/>
    </source>
</evidence>
<name>A0A1B6M0H3_9HEMI</name>
<dbReference type="GO" id="GO:0031123">
    <property type="term" value="P:RNA 3'-end processing"/>
    <property type="evidence" value="ECO:0007669"/>
    <property type="project" value="TreeGrafter"/>
</dbReference>
<dbReference type="InterPro" id="IPR043519">
    <property type="entry name" value="NT_sf"/>
</dbReference>
<dbReference type="Pfam" id="PF22600">
    <property type="entry name" value="MTPAP-like_central"/>
    <property type="match status" value="1"/>
</dbReference>
<dbReference type="Gene3D" id="3.30.460.10">
    <property type="entry name" value="Beta Polymerase, domain 2"/>
    <property type="match status" value="1"/>
</dbReference>
<dbReference type="Gene3D" id="1.10.1410.10">
    <property type="match status" value="1"/>
</dbReference>
<evidence type="ECO:0000256" key="6">
    <source>
        <dbReference type="SAM" id="MobiDB-lite"/>
    </source>
</evidence>
<feature type="compositionally biased region" description="Basic residues" evidence="6">
    <location>
        <begin position="352"/>
        <end position="362"/>
    </location>
</feature>
<comment type="cofactor">
    <cofactor evidence="1">
        <name>Mn(2+)</name>
        <dbReference type="ChEBI" id="CHEBI:29035"/>
    </cofactor>
</comment>
<evidence type="ECO:0000256" key="3">
    <source>
        <dbReference type="ARBA" id="ARBA00022679"/>
    </source>
</evidence>
<dbReference type="Pfam" id="PF03828">
    <property type="entry name" value="PAP_assoc"/>
    <property type="match status" value="1"/>
</dbReference>